<organism evidence="10 11">
    <name type="scientific">Kingella potus</name>
    <dbReference type="NCBI Taxonomy" id="265175"/>
    <lineage>
        <taxon>Bacteria</taxon>
        <taxon>Pseudomonadati</taxon>
        <taxon>Pseudomonadota</taxon>
        <taxon>Betaproteobacteria</taxon>
        <taxon>Neisseriales</taxon>
        <taxon>Neisseriaceae</taxon>
        <taxon>Kingella</taxon>
    </lineage>
</organism>
<evidence type="ECO:0000256" key="5">
    <source>
        <dbReference type="ARBA" id="ARBA00022801"/>
    </source>
</evidence>
<evidence type="ECO:0000313" key="11">
    <source>
        <dbReference type="Proteomes" id="UP000254293"/>
    </source>
</evidence>
<dbReference type="Pfam" id="PF04994">
    <property type="entry name" value="TfoX_C"/>
    <property type="match status" value="1"/>
</dbReference>
<feature type="binding site" evidence="8">
    <location>
        <position position="174"/>
    </location>
    <ligand>
        <name>Zn(2+)</name>
        <dbReference type="ChEBI" id="CHEBI:29105"/>
        <note>catalytic</note>
    </ligand>
</feature>
<dbReference type="PROSITE" id="PS00903">
    <property type="entry name" value="CYT_DCMP_DEAMINASES_1"/>
    <property type="match status" value="1"/>
</dbReference>
<dbReference type="Gene3D" id="1.10.150.20">
    <property type="entry name" value="5' to 3' exonuclease, C-terminal subdomain"/>
    <property type="match status" value="1"/>
</dbReference>
<dbReference type="GO" id="GO:0002100">
    <property type="term" value="P:tRNA wobble adenosine to inosine editing"/>
    <property type="evidence" value="ECO:0007669"/>
    <property type="project" value="UniProtKB-UniRule"/>
</dbReference>
<evidence type="ECO:0000256" key="6">
    <source>
        <dbReference type="ARBA" id="ARBA00022833"/>
    </source>
</evidence>
<protein>
    <recommendedName>
        <fullName evidence="8">tRNA-specific adenosine deaminase</fullName>
        <ecNumber evidence="8">3.5.4.33</ecNumber>
    </recommendedName>
</protein>
<dbReference type="Gene3D" id="3.40.140.10">
    <property type="entry name" value="Cytidine Deaminase, domain 2"/>
    <property type="match status" value="1"/>
</dbReference>
<dbReference type="PANTHER" id="PTHR11079:SF202">
    <property type="entry name" value="TRNA-SPECIFIC ADENOSINE DEAMINASE"/>
    <property type="match status" value="1"/>
</dbReference>
<dbReference type="InterPro" id="IPR028883">
    <property type="entry name" value="tRNA_aden_deaminase"/>
</dbReference>
<evidence type="ECO:0000256" key="1">
    <source>
        <dbReference type="ARBA" id="ARBA00010669"/>
    </source>
</evidence>
<accession>A0A377R0P9</accession>
<reference evidence="10 11" key="1">
    <citation type="submission" date="2018-06" db="EMBL/GenBank/DDBJ databases">
        <authorList>
            <consortium name="Pathogen Informatics"/>
            <person name="Doyle S."/>
        </authorList>
    </citation>
    <scope>NUCLEOTIDE SEQUENCE [LARGE SCALE GENOMIC DNA]</scope>
    <source>
        <strain evidence="10 11">NCTC13336</strain>
    </source>
</reference>
<dbReference type="RefSeq" id="WP_115307247.1">
    <property type="nucleotide sequence ID" value="NZ_CP091516.1"/>
</dbReference>
<dbReference type="OrthoDB" id="9802676at2"/>
<feature type="binding site" evidence="8">
    <location>
        <position position="141"/>
    </location>
    <ligand>
        <name>Zn(2+)</name>
        <dbReference type="ChEBI" id="CHEBI:29105"/>
        <note>catalytic</note>
    </ligand>
</feature>
<sequence length="239" mass="25344">MLTTPPFAPSVLRALHTLGIGTHRHLRQTGAVKTFLLLKASGHTLTRSILWQLAAAEAGITVYELTAEHKAALLDALKKHPPADLPPPECEARQFMAAALQEARQAAAAGEVPVGAVIVRHGTILAAAHNACIAQHSVAAHAEILALTAAGQRLGSMRLDGCDAYITLEPCSMCASALMQARIKRVIFAAAEPKSGAAGSVCNLFADHRLNAHTAVFGGILADESREILQTFFRLRRTT</sequence>
<comment type="function">
    <text evidence="8">Catalyzes the deamination of adenosine to inosine at the wobble position 34 of tRNA(Arg2).</text>
</comment>
<dbReference type="AlphaFoldDB" id="A0A377R0P9"/>
<comment type="similarity">
    <text evidence="1">Belongs to the cytidine and deoxycytidylate deaminase family. ADAT2 subfamily.</text>
</comment>
<keyword evidence="4 8" id="KW-0479">Metal-binding</keyword>
<proteinExistence type="inferred from homology"/>
<dbReference type="InterPro" id="IPR016193">
    <property type="entry name" value="Cytidine_deaminase-like"/>
</dbReference>
<keyword evidence="5 8" id="KW-0378">Hydrolase</keyword>
<dbReference type="GO" id="GO:0008270">
    <property type="term" value="F:zinc ion binding"/>
    <property type="evidence" value="ECO:0007669"/>
    <property type="project" value="UniProtKB-UniRule"/>
</dbReference>
<dbReference type="Proteomes" id="UP000254293">
    <property type="component" value="Unassembled WGS sequence"/>
</dbReference>
<comment type="cofactor">
    <cofactor evidence="8">
        <name>Zn(2+)</name>
        <dbReference type="ChEBI" id="CHEBI:29105"/>
    </cofactor>
    <text evidence="8">Binds 1 zinc ion per subunit.</text>
</comment>
<gene>
    <name evidence="8 10" type="primary">tadA</name>
    <name evidence="10" type="ORF">NCTC13336_00088</name>
</gene>
<keyword evidence="3 8" id="KW-0819">tRNA processing</keyword>
<dbReference type="SUPFAM" id="SSF53927">
    <property type="entry name" value="Cytidine deaminase-like"/>
    <property type="match status" value="1"/>
</dbReference>
<dbReference type="CDD" id="cd01285">
    <property type="entry name" value="nucleoside_deaminase"/>
    <property type="match status" value="1"/>
</dbReference>
<feature type="binding site" evidence="8">
    <location>
        <position position="171"/>
    </location>
    <ligand>
        <name>Zn(2+)</name>
        <dbReference type="ChEBI" id="CHEBI:29105"/>
        <note>catalytic</note>
    </ligand>
</feature>
<evidence type="ECO:0000256" key="8">
    <source>
        <dbReference type="HAMAP-Rule" id="MF_00972"/>
    </source>
</evidence>
<evidence type="ECO:0000256" key="3">
    <source>
        <dbReference type="ARBA" id="ARBA00022694"/>
    </source>
</evidence>
<comment type="catalytic activity">
    <reaction evidence="7 8">
        <text>adenosine(34) in tRNA + H2O + H(+) = inosine(34) in tRNA + NH4(+)</text>
        <dbReference type="Rhea" id="RHEA:43168"/>
        <dbReference type="Rhea" id="RHEA-COMP:10373"/>
        <dbReference type="Rhea" id="RHEA-COMP:10374"/>
        <dbReference type="ChEBI" id="CHEBI:15377"/>
        <dbReference type="ChEBI" id="CHEBI:15378"/>
        <dbReference type="ChEBI" id="CHEBI:28938"/>
        <dbReference type="ChEBI" id="CHEBI:74411"/>
        <dbReference type="ChEBI" id="CHEBI:82852"/>
        <dbReference type="EC" id="3.5.4.33"/>
    </reaction>
</comment>
<dbReference type="EC" id="3.5.4.33" evidence="8"/>
<keyword evidence="11" id="KW-1185">Reference proteome</keyword>
<feature type="active site" description="Proton donor" evidence="8">
    <location>
        <position position="143"/>
    </location>
</feature>
<evidence type="ECO:0000256" key="7">
    <source>
        <dbReference type="ARBA" id="ARBA00048045"/>
    </source>
</evidence>
<dbReference type="InterPro" id="IPR016192">
    <property type="entry name" value="APOBEC/CMP_deaminase_Zn-bd"/>
</dbReference>
<dbReference type="EMBL" id="UGJJ01000001">
    <property type="protein sequence ID" value="STQ99901.1"/>
    <property type="molecule type" value="Genomic_DNA"/>
</dbReference>
<evidence type="ECO:0000256" key="2">
    <source>
        <dbReference type="ARBA" id="ARBA00011738"/>
    </source>
</evidence>
<dbReference type="InterPro" id="IPR058535">
    <property type="entry name" value="MafB19-deam"/>
</dbReference>
<evidence type="ECO:0000313" key="10">
    <source>
        <dbReference type="EMBL" id="STQ99901.1"/>
    </source>
</evidence>
<dbReference type="PANTHER" id="PTHR11079">
    <property type="entry name" value="CYTOSINE DEAMINASE FAMILY MEMBER"/>
    <property type="match status" value="1"/>
</dbReference>
<dbReference type="InterPro" id="IPR007077">
    <property type="entry name" value="TfoX_C"/>
</dbReference>
<comment type="subunit">
    <text evidence="2 8">Homodimer.</text>
</comment>
<dbReference type="InterPro" id="IPR002125">
    <property type="entry name" value="CMP_dCMP_dom"/>
</dbReference>
<name>A0A377R0P9_9NEIS</name>
<dbReference type="GO" id="GO:0052717">
    <property type="term" value="F:tRNA-specific adenosine-34 deaminase activity"/>
    <property type="evidence" value="ECO:0007669"/>
    <property type="project" value="UniProtKB-UniRule"/>
</dbReference>
<dbReference type="PROSITE" id="PS51747">
    <property type="entry name" value="CYT_DCMP_DEAMINASES_2"/>
    <property type="match status" value="1"/>
</dbReference>
<dbReference type="Pfam" id="PF14437">
    <property type="entry name" value="MafB19-deam"/>
    <property type="match status" value="1"/>
</dbReference>
<dbReference type="HAMAP" id="MF_00972">
    <property type="entry name" value="tRNA_aden_deaminase"/>
    <property type="match status" value="1"/>
</dbReference>
<evidence type="ECO:0000256" key="4">
    <source>
        <dbReference type="ARBA" id="ARBA00022723"/>
    </source>
</evidence>
<feature type="domain" description="CMP/dCMP-type deaminase" evidence="9">
    <location>
        <begin position="90"/>
        <end position="202"/>
    </location>
</feature>
<keyword evidence="6 8" id="KW-0862">Zinc</keyword>
<evidence type="ECO:0000259" key="9">
    <source>
        <dbReference type="PROSITE" id="PS51747"/>
    </source>
</evidence>